<dbReference type="EMBL" id="CP051684">
    <property type="protein sequence ID" value="QJD93065.1"/>
    <property type="molecule type" value="Genomic_DNA"/>
</dbReference>
<dbReference type="PANTHER" id="PTHR30329">
    <property type="entry name" value="STATOR ELEMENT OF FLAGELLAR MOTOR COMPLEX"/>
    <property type="match status" value="1"/>
</dbReference>
<evidence type="ECO:0000256" key="5">
    <source>
        <dbReference type="SAM" id="MobiDB-lite"/>
    </source>
</evidence>
<evidence type="ECO:0000313" key="8">
    <source>
        <dbReference type="EMBL" id="QJD93065.1"/>
    </source>
</evidence>
<evidence type="ECO:0000256" key="1">
    <source>
        <dbReference type="ARBA" id="ARBA00004442"/>
    </source>
</evidence>
<evidence type="ECO:0000256" key="6">
    <source>
        <dbReference type="SAM" id="SignalP"/>
    </source>
</evidence>
<protein>
    <submittedName>
        <fullName evidence="8">OmpA family protein</fullName>
    </submittedName>
</protein>
<evidence type="ECO:0000256" key="2">
    <source>
        <dbReference type="ARBA" id="ARBA00023136"/>
    </source>
</evidence>
<organism evidence="8 9">
    <name type="scientific">Duganella dendranthematis</name>
    <dbReference type="NCBI Taxonomy" id="2728021"/>
    <lineage>
        <taxon>Bacteria</taxon>
        <taxon>Pseudomonadati</taxon>
        <taxon>Pseudomonadota</taxon>
        <taxon>Betaproteobacteria</taxon>
        <taxon>Burkholderiales</taxon>
        <taxon>Oxalobacteraceae</taxon>
        <taxon>Telluria group</taxon>
        <taxon>Duganella</taxon>
    </lineage>
</organism>
<evidence type="ECO:0000256" key="3">
    <source>
        <dbReference type="ARBA" id="ARBA00023237"/>
    </source>
</evidence>
<sequence>MKAKTNILLAACTIALLSACSTPAPAPAPAAPAPAPVAAPAPAPVAAPVPAPVAAPLPAYLDPNSSIYKNRSVYFDFDKYTVKPEFDALVADHAKFLSANPNVSIKVEGNTDDRGGAEYNLALGQKRAQALITALKVQGVKDGQLEAVSYGKEKTTGTDDAARAHDRRDDIIYPSK</sequence>
<dbReference type="Proteomes" id="UP000503117">
    <property type="component" value="Chromosome"/>
</dbReference>
<keyword evidence="2 4" id="KW-0472">Membrane</keyword>
<name>A0ABX6MFM7_9BURK</name>
<comment type="subcellular location">
    <subcellularLocation>
        <location evidence="1">Cell outer membrane</location>
    </subcellularLocation>
</comment>
<evidence type="ECO:0000313" key="9">
    <source>
        <dbReference type="Proteomes" id="UP000503117"/>
    </source>
</evidence>
<dbReference type="Pfam" id="PF00691">
    <property type="entry name" value="OmpA"/>
    <property type="match status" value="1"/>
</dbReference>
<dbReference type="PROSITE" id="PS01068">
    <property type="entry name" value="OMPA_1"/>
    <property type="match status" value="1"/>
</dbReference>
<feature type="region of interest" description="Disordered" evidence="5">
    <location>
        <begin position="152"/>
        <end position="176"/>
    </location>
</feature>
<dbReference type="InterPro" id="IPR006664">
    <property type="entry name" value="OMP_bac"/>
</dbReference>
<gene>
    <name evidence="8" type="ORF">HH213_25005</name>
</gene>
<proteinExistence type="predicted"/>
<dbReference type="InterPro" id="IPR006690">
    <property type="entry name" value="OMPA-like_CS"/>
</dbReference>
<accession>A0ABX6MFM7</accession>
<dbReference type="RefSeq" id="WP_169114056.1">
    <property type="nucleotide sequence ID" value="NZ_CP051684.1"/>
</dbReference>
<feature type="signal peptide" evidence="6">
    <location>
        <begin position="1"/>
        <end position="26"/>
    </location>
</feature>
<dbReference type="Gene3D" id="3.30.1330.60">
    <property type="entry name" value="OmpA-like domain"/>
    <property type="match status" value="1"/>
</dbReference>
<dbReference type="SUPFAM" id="SSF103088">
    <property type="entry name" value="OmpA-like"/>
    <property type="match status" value="1"/>
</dbReference>
<feature type="domain" description="OmpA-like" evidence="7">
    <location>
        <begin position="62"/>
        <end position="176"/>
    </location>
</feature>
<keyword evidence="9" id="KW-1185">Reference proteome</keyword>
<dbReference type="PROSITE" id="PS51123">
    <property type="entry name" value="OMPA_2"/>
    <property type="match status" value="1"/>
</dbReference>
<keyword evidence="6" id="KW-0732">Signal</keyword>
<dbReference type="PRINTS" id="PR01021">
    <property type="entry name" value="OMPADOMAIN"/>
</dbReference>
<evidence type="ECO:0000259" key="7">
    <source>
        <dbReference type="PROSITE" id="PS51123"/>
    </source>
</evidence>
<reference evidence="8 9" key="1">
    <citation type="submission" date="2020-04" db="EMBL/GenBank/DDBJ databases">
        <title>Genome sequencing of novel species.</title>
        <authorList>
            <person name="Heo J."/>
            <person name="Kim S.-J."/>
            <person name="Kim J.-S."/>
            <person name="Hong S.-B."/>
            <person name="Kwon S.-W."/>
        </authorList>
    </citation>
    <scope>NUCLEOTIDE SEQUENCE [LARGE SCALE GENOMIC DNA]</scope>
    <source>
        <strain evidence="8 9">AF9R3</strain>
    </source>
</reference>
<dbReference type="InterPro" id="IPR050330">
    <property type="entry name" value="Bact_OuterMem_StrucFunc"/>
</dbReference>
<dbReference type="PANTHER" id="PTHR30329:SF21">
    <property type="entry name" value="LIPOPROTEIN YIAD-RELATED"/>
    <property type="match status" value="1"/>
</dbReference>
<dbReference type="CDD" id="cd07185">
    <property type="entry name" value="OmpA_C-like"/>
    <property type="match status" value="1"/>
</dbReference>
<dbReference type="PROSITE" id="PS51257">
    <property type="entry name" value="PROKAR_LIPOPROTEIN"/>
    <property type="match status" value="1"/>
</dbReference>
<keyword evidence="3" id="KW-0998">Cell outer membrane</keyword>
<feature type="chain" id="PRO_5046955739" evidence="6">
    <location>
        <begin position="27"/>
        <end position="176"/>
    </location>
</feature>
<evidence type="ECO:0000256" key="4">
    <source>
        <dbReference type="PROSITE-ProRule" id="PRU00473"/>
    </source>
</evidence>
<dbReference type="InterPro" id="IPR006665">
    <property type="entry name" value="OmpA-like"/>
</dbReference>
<dbReference type="InterPro" id="IPR036737">
    <property type="entry name" value="OmpA-like_sf"/>
</dbReference>